<organism evidence="1">
    <name type="scientific">Arundo donax</name>
    <name type="common">Giant reed</name>
    <name type="synonym">Donax arundinaceus</name>
    <dbReference type="NCBI Taxonomy" id="35708"/>
    <lineage>
        <taxon>Eukaryota</taxon>
        <taxon>Viridiplantae</taxon>
        <taxon>Streptophyta</taxon>
        <taxon>Embryophyta</taxon>
        <taxon>Tracheophyta</taxon>
        <taxon>Spermatophyta</taxon>
        <taxon>Magnoliopsida</taxon>
        <taxon>Liliopsida</taxon>
        <taxon>Poales</taxon>
        <taxon>Poaceae</taxon>
        <taxon>PACMAD clade</taxon>
        <taxon>Arundinoideae</taxon>
        <taxon>Arundineae</taxon>
        <taxon>Arundo</taxon>
    </lineage>
</organism>
<dbReference type="AlphaFoldDB" id="A0A0A8Y0I9"/>
<name>A0A0A8Y0I9_ARUDO</name>
<protein>
    <submittedName>
        <fullName evidence="1">Uncharacterized protein</fullName>
    </submittedName>
</protein>
<evidence type="ECO:0000313" key="1">
    <source>
        <dbReference type="EMBL" id="JAD17547.1"/>
    </source>
</evidence>
<dbReference type="EMBL" id="GBRH01280348">
    <property type="protein sequence ID" value="JAD17547.1"/>
    <property type="molecule type" value="Transcribed_RNA"/>
</dbReference>
<accession>A0A0A8Y0I9</accession>
<sequence length="38" mass="4439">MFTSHTGSSGQWHTCRCQTGQSVTTKYEWQPYRFIQGL</sequence>
<reference evidence="1" key="1">
    <citation type="submission" date="2014-09" db="EMBL/GenBank/DDBJ databases">
        <authorList>
            <person name="Magalhaes I.L.F."/>
            <person name="Oliveira U."/>
            <person name="Santos F.R."/>
            <person name="Vidigal T.H.D.A."/>
            <person name="Brescovit A.D."/>
            <person name="Santos A.J."/>
        </authorList>
    </citation>
    <scope>NUCLEOTIDE SEQUENCE</scope>
    <source>
        <tissue evidence="1">Shoot tissue taken approximately 20 cm above the soil surface</tissue>
    </source>
</reference>
<reference evidence="1" key="2">
    <citation type="journal article" date="2015" name="Data Brief">
        <title>Shoot transcriptome of the giant reed, Arundo donax.</title>
        <authorList>
            <person name="Barrero R.A."/>
            <person name="Guerrero F.D."/>
            <person name="Moolhuijzen P."/>
            <person name="Goolsby J.A."/>
            <person name="Tidwell J."/>
            <person name="Bellgard S.E."/>
            <person name="Bellgard M.I."/>
        </authorList>
    </citation>
    <scope>NUCLEOTIDE SEQUENCE</scope>
    <source>
        <tissue evidence="1">Shoot tissue taken approximately 20 cm above the soil surface</tissue>
    </source>
</reference>
<proteinExistence type="predicted"/>